<evidence type="ECO:0000313" key="1">
    <source>
        <dbReference type="EMBL" id="QAA82443.1"/>
    </source>
</evidence>
<dbReference type="OrthoDB" id="1100725at2"/>
<sequence length="260" mass="30674">MKKKIREQLKMLANQILQEEQTFNVSTIRKSVGELQEKLTILEYLENQLDDTQEPEFEESLDSKSFREENWFVEPEPVPQPEHKEDLIEPLMEKIKDIVAQMPEESDAIDEMLEEMLPAQDKEPKLPRETPKKTKNELEEFAANYQQMPEFERKNPELFPPSNEVKTASHNFKESKPKSLNDTIKRGLNIGLNDRLAFIKHLFEGQAEDYTRVLSQINTMENFEEAQNFIHTNVKPDYNNWLSKEEYSSRFMSIVEKSFN</sequence>
<keyword evidence="2" id="KW-1185">Reference proteome</keyword>
<dbReference type="Proteomes" id="UP000285517">
    <property type="component" value="Chromosome"/>
</dbReference>
<gene>
    <name evidence="1" type="ORF">EI546_12245</name>
</gene>
<accession>A0A410G5A6</accession>
<proteinExistence type="predicted"/>
<organism evidence="1 2">
    <name type="scientific">Aequorivita ciconiae</name>
    <dbReference type="NCBI Taxonomy" id="2494375"/>
    <lineage>
        <taxon>Bacteria</taxon>
        <taxon>Pseudomonadati</taxon>
        <taxon>Bacteroidota</taxon>
        <taxon>Flavobacteriia</taxon>
        <taxon>Flavobacteriales</taxon>
        <taxon>Flavobacteriaceae</taxon>
        <taxon>Aequorivita</taxon>
    </lineage>
</organism>
<protein>
    <submittedName>
        <fullName evidence="1">Uncharacterized protein</fullName>
    </submittedName>
</protein>
<name>A0A410G5A6_9FLAO</name>
<dbReference type="KEGG" id="aev:EI546_12245"/>
<reference evidence="1 2" key="1">
    <citation type="submission" date="2019-01" db="EMBL/GenBank/DDBJ databases">
        <title>Complete genome sequencing of Aequorivita sp. H23M31.</title>
        <authorList>
            <person name="Bae J.-W."/>
        </authorList>
    </citation>
    <scope>NUCLEOTIDE SEQUENCE [LARGE SCALE GENOMIC DNA]</scope>
    <source>
        <strain evidence="1 2">H23M31</strain>
    </source>
</reference>
<dbReference type="RefSeq" id="WP_128250808.1">
    <property type="nucleotide sequence ID" value="NZ_CP034951.1"/>
</dbReference>
<evidence type="ECO:0000313" key="2">
    <source>
        <dbReference type="Proteomes" id="UP000285517"/>
    </source>
</evidence>
<dbReference type="AlphaFoldDB" id="A0A410G5A6"/>
<dbReference type="EMBL" id="CP034951">
    <property type="protein sequence ID" value="QAA82443.1"/>
    <property type="molecule type" value="Genomic_DNA"/>
</dbReference>